<organism evidence="2 3">
    <name type="scientific">Piloderma croceum (strain F 1598)</name>
    <dbReference type="NCBI Taxonomy" id="765440"/>
    <lineage>
        <taxon>Eukaryota</taxon>
        <taxon>Fungi</taxon>
        <taxon>Dikarya</taxon>
        <taxon>Basidiomycota</taxon>
        <taxon>Agaricomycotina</taxon>
        <taxon>Agaricomycetes</taxon>
        <taxon>Agaricomycetidae</taxon>
        <taxon>Atheliales</taxon>
        <taxon>Atheliaceae</taxon>
        <taxon>Piloderma</taxon>
    </lineage>
</organism>
<evidence type="ECO:0000313" key="2">
    <source>
        <dbReference type="EMBL" id="KIM84720.1"/>
    </source>
</evidence>
<accession>A0A0C3FKY6</accession>
<keyword evidence="3" id="KW-1185">Reference proteome</keyword>
<reference evidence="3" key="2">
    <citation type="submission" date="2015-01" db="EMBL/GenBank/DDBJ databases">
        <title>Evolutionary Origins and Diversification of the Mycorrhizal Mutualists.</title>
        <authorList>
            <consortium name="DOE Joint Genome Institute"/>
            <consortium name="Mycorrhizal Genomics Consortium"/>
            <person name="Kohler A."/>
            <person name="Kuo A."/>
            <person name="Nagy L.G."/>
            <person name="Floudas D."/>
            <person name="Copeland A."/>
            <person name="Barry K.W."/>
            <person name="Cichocki N."/>
            <person name="Veneault-Fourrey C."/>
            <person name="LaButti K."/>
            <person name="Lindquist E.A."/>
            <person name="Lipzen A."/>
            <person name="Lundell T."/>
            <person name="Morin E."/>
            <person name="Murat C."/>
            <person name="Riley R."/>
            <person name="Ohm R."/>
            <person name="Sun H."/>
            <person name="Tunlid A."/>
            <person name="Henrissat B."/>
            <person name="Grigoriev I.V."/>
            <person name="Hibbett D.S."/>
            <person name="Martin F."/>
        </authorList>
    </citation>
    <scope>NUCLEOTIDE SEQUENCE [LARGE SCALE GENOMIC DNA]</scope>
    <source>
        <strain evidence="3">F 1598</strain>
    </source>
</reference>
<dbReference type="HOGENOM" id="CLU_2484114_0_0_1"/>
<dbReference type="Proteomes" id="UP000054166">
    <property type="component" value="Unassembled WGS sequence"/>
</dbReference>
<feature type="region of interest" description="Disordered" evidence="1">
    <location>
        <begin position="17"/>
        <end position="49"/>
    </location>
</feature>
<proteinExistence type="predicted"/>
<evidence type="ECO:0000313" key="3">
    <source>
        <dbReference type="Proteomes" id="UP000054166"/>
    </source>
</evidence>
<dbReference type="EMBL" id="KN832987">
    <property type="protein sequence ID" value="KIM84720.1"/>
    <property type="molecule type" value="Genomic_DNA"/>
</dbReference>
<dbReference type="AlphaFoldDB" id="A0A0C3FKY6"/>
<protein>
    <submittedName>
        <fullName evidence="2">Uncharacterized protein</fullName>
    </submittedName>
</protein>
<gene>
    <name evidence="2" type="ORF">PILCRDRAFT_6328</name>
</gene>
<sequence>MISSQPSSCLARSLEELVQAQSQAPSPPPPKPIPAPQQPDSVTQVSNEWKKSVEGQWSGAFPLSIAFTIEPRKRTLPFLPEQISQIS</sequence>
<feature type="compositionally biased region" description="Pro residues" evidence="1">
    <location>
        <begin position="25"/>
        <end position="37"/>
    </location>
</feature>
<evidence type="ECO:0000256" key="1">
    <source>
        <dbReference type="SAM" id="MobiDB-lite"/>
    </source>
</evidence>
<reference evidence="2 3" key="1">
    <citation type="submission" date="2014-04" db="EMBL/GenBank/DDBJ databases">
        <authorList>
            <consortium name="DOE Joint Genome Institute"/>
            <person name="Kuo A."/>
            <person name="Tarkka M."/>
            <person name="Buscot F."/>
            <person name="Kohler A."/>
            <person name="Nagy L.G."/>
            <person name="Floudas D."/>
            <person name="Copeland A."/>
            <person name="Barry K.W."/>
            <person name="Cichocki N."/>
            <person name="Veneault-Fourrey C."/>
            <person name="LaButti K."/>
            <person name="Lindquist E.A."/>
            <person name="Lipzen A."/>
            <person name="Lundell T."/>
            <person name="Morin E."/>
            <person name="Murat C."/>
            <person name="Sun H."/>
            <person name="Tunlid A."/>
            <person name="Henrissat B."/>
            <person name="Grigoriev I.V."/>
            <person name="Hibbett D.S."/>
            <person name="Martin F."/>
            <person name="Nordberg H.P."/>
            <person name="Cantor M.N."/>
            <person name="Hua S.X."/>
        </authorList>
    </citation>
    <scope>NUCLEOTIDE SEQUENCE [LARGE SCALE GENOMIC DNA]</scope>
    <source>
        <strain evidence="2 3">F 1598</strain>
    </source>
</reference>
<dbReference type="InParanoid" id="A0A0C3FKY6"/>
<name>A0A0C3FKY6_PILCF</name>